<organism evidence="4">
    <name type="scientific">Echinostoma caproni</name>
    <dbReference type="NCBI Taxonomy" id="27848"/>
    <lineage>
        <taxon>Eukaryota</taxon>
        <taxon>Metazoa</taxon>
        <taxon>Spiralia</taxon>
        <taxon>Lophotrochozoa</taxon>
        <taxon>Platyhelminthes</taxon>
        <taxon>Trematoda</taxon>
        <taxon>Digenea</taxon>
        <taxon>Plagiorchiida</taxon>
        <taxon>Echinostomata</taxon>
        <taxon>Echinostomatoidea</taxon>
        <taxon>Echinostomatidae</taxon>
        <taxon>Echinostoma</taxon>
    </lineage>
</organism>
<sequence>MEGGKKRAPANKRMKNGTHPTRCADVVAGSTSRDNVDYHPQRTNRQVQLDRGSAATQNDSTGCHYVRAVDQRISRYDLLKPAGTARVRAKCGPKPAGIDQQKEA</sequence>
<evidence type="ECO:0000313" key="4">
    <source>
        <dbReference type="WBParaSite" id="ECPE_0000421601-mRNA-1"/>
    </source>
</evidence>
<evidence type="ECO:0000313" key="3">
    <source>
        <dbReference type="Proteomes" id="UP000272942"/>
    </source>
</evidence>
<evidence type="ECO:0000313" key="2">
    <source>
        <dbReference type="EMBL" id="VDP71927.1"/>
    </source>
</evidence>
<dbReference type="AlphaFoldDB" id="A0A183AB73"/>
<dbReference type="WBParaSite" id="ECPE_0000421601-mRNA-1">
    <property type="protein sequence ID" value="ECPE_0000421601-mRNA-1"/>
    <property type="gene ID" value="ECPE_0000421601"/>
</dbReference>
<protein>
    <submittedName>
        <fullName evidence="2 4">Uncharacterized protein</fullName>
    </submittedName>
</protein>
<evidence type="ECO:0000256" key="1">
    <source>
        <dbReference type="SAM" id="MobiDB-lite"/>
    </source>
</evidence>
<reference evidence="4" key="1">
    <citation type="submission" date="2016-06" db="UniProtKB">
        <authorList>
            <consortium name="WormBaseParasite"/>
        </authorList>
    </citation>
    <scope>IDENTIFICATION</scope>
</reference>
<feature type="region of interest" description="Disordered" evidence="1">
    <location>
        <begin position="1"/>
        <end position="59"/>
    </location>
</feature>
<proteinExistence type="predicted"/>
<feature type="compositionally biased region" description="Basic residues" evidence="1">
    <location>
        <begin position="1"/>
        <end position="16"/>
    </location>
</feature>
<accession>A0A183AB73</accession>
<gene>
    <name evidence="2" type="ORF">ECPE_LOCUS4208</name>
</gene>
<keyword evidence="3" id="KW-1185">Reference proteome</keyword>
<name>A0A183AB73_9TREM</name>
<dbReference type="EMBL" id="UZAN01041085">
    <property type="protein sequence ID" value="VDP71927.1"/>
    <property type="molecule type" value="Genomic_DNA"/>
</dbReference>
<dbReference type="Proteomes" id="UP000272942">
    <property type="component" value="Unassembled WGS sequence"/>
</dbReference>
<reference evidence="2 3" key="2">
    <citation type="submission" date="2018-11" db="EMBL/GenBank/DDBJ databases">
        <authorList>
            <consortium name="Pathogen Informatics"/>
        </authorList>
    </citation>
    <scope>NUCLEOTIDE SEQUENCE [LARGE SCALE GENOMIC DNA]</scope>
    <source>
        <strain evidence="2 3">Egypt</strain>
    </source>
</reference>